<reference evidence="2" key="1">
    <citation type="journal article" date="2020" name="Stud. Mycol.">
        <title>101 Dothideomycetes genomes: a test case for predicting lifestyles and emergence of pathogens.</title>
        <authorList>
            <person name="Haridas S."/>
            <person name="Albert R."/>
            <person name="Binder M."/>
            <person name="Bloem J."/>
            <person name="Labutti K."/>
            <person name="Salamov A."/>
            <person name="Andreopoulos B."/>
            <person name="Baker S."/>
            <person name="Barry K."/>
            <person name="Bills G."/>
            <person name="Bluhm B."/>
            <person name="Cannon C."/>
            <person name="Castanera R."/>
            <person name="Culley D."/>
            <person name="Daum C."/>
            <person name="Ezra D."/>
            <person name="Gonzalez J."/>
            <person name="Henrissat B."/>
            <person name="Kuo A."/>
            <person name="Liang C."/>
            <person name="Lipzen A."/>
            <person name="Lutzoni F."/>
            <person name="Magnuson J."/>
            <person name="Mondo S."/>
            <person name="Nolan M."/>
            <person name="Ohm R."/>
            <person name="Pangilinan J."/>
            <person name="Park H.-J."/>
            <person name="Ramirez L."/>
            <person name="Alfaro M."/>
            <person name="Sun H."/>
            <person name="Tritt A."/>
            <person name="Yoshinaga Y."/>
            <person name="Zwiers L.-H."/>
            <person name="Turgeon B."/>
            <person name="Goodwin S."/>
            <person name="Spatafora J."/>
            <person name="Crous P."/>
            <person name="Grigoriev I."/>
        </authorList>
    </citation>
    <scope>NUCLEOTIDE SEQUENCE</scope>
    <source>
        <strain evidence="2">CBS 130266</strain>
    </source>
</reference>
<evidence type="ECO:0000313" key="3">
    <source>
        <dbReference type="Proteomes" id="UP000800235"/>
    </source>
</evidence>
<dbReference type="EMBL" id="MU007048">
    <property type="protein sequence ID" value="KAF2429298.1"/>
    <property type="molecule type" value="Genomic_DNA"/>
</dbReference>
<feature type="region of interest" description="Disordered" evidence="1">
    <location>
        <begin position="1"/>
        <end position="135"/>
    </location>
</feature>
<proteinExistence type="predicted"/>
<sequence length="135" mass="15223">MATPNGERGNAQLHPRSQSHPRYRDSYDGRAGNGDVPGHPQQRNGGHNPTRGPNNNRDRSASPRQDRHHQRERSRSPSRYNTKARHPSPPRRRRLVSPQGVQHSHDEHRRSSFTSHQKPPMGKQGSGLNIGNPHG</sequence>
<accession>A0A9P4NPV1</accession>
<name>A0A9P4NPV1_9PEZI</name>
<keyword evidence="3" id="KW-1185">Reference proteome</keyword>
<feature type="compositionally biased region" description="Polar residues" evidence="1">
    <location>
        <begin position="41"/>
        <end position="55"/>
    </location>
</feature>
<gene>
    <name evidence="2" type="ORF">EJ08DRAFT_698439</name>
</gene>
<dbReference type="AlphaFoldDB" id="A0A9P4NPV1"/>
<organism evidence="2 3">
    <name type="scientific">Tothia fuscella</name>
    <dbReference type="NCBI Taxonomy" id="1048955"/>
    <lineage>
        <taxon>Eukaryota</taxon>
        <taxon>Fungi</taxon>
        <taxon>Dikarya</taxon>
        <taxon>Ascomycota</taxon>
        <taxon>Pezizomycotina</taxon>
        <taxon>Dothideomycetes</taxon>
        <taxon>Pleosporomycetidae</taxon>
        <taxon>Venturiales</taxon>
        <taxon>Cylindrosympodiaceae</taxon>
        <taxon>Tothia</taxon>
    </lineage>
</organism>
<comment type="caution">
    <text evidence="2">The sequence shown here is derived from an EMBL/GenBank/DDBJ whole genome shotgun (WGS) entry which is preliminary data.</text>
</comment>
<dbReference type="Proteomes" id="UP000800235">
    <property type="component" value="Unassembled WGS sequence"/>
</dbReference>
<evidence type="ECO:0000313" key="2">
    <source>
        <dbReference type="EMBL" id="KAF2429298.1"/>
    </source>
</evidence>
<evidence type="ECO:0000256" key="1">
    <source>
        <dbReference type="SAM" id="MobiDB-lite"/>
    </source>
</evidence>
<protein>
    <submittedName>
        <fullName evidence="2">Uncharacterized protein</fullName>
    </submittedName>
</protein>
<feature type="compositionally biased region" description="Basic residues" evidence="1">
    <location>
        <begin position="82"/>
        <end position="95"/>
    </location>
</feature>
<feature type="compositionally biased region" description="Basic and acidic residues" evidence="1">
    <location>
        <begin position="56"/>
        <end position="65"/>
    </location>
</feature>